<evidence type="ECO:0000313" key="5">
    <source>
        <dbReference type="EMBL" id="AWK74950.1"/>
    </source>
</evidence>
<dbReference type="RefSeq" id="WP_109334348.1">
    <property type="nucleotide sequence ID" value="NZ_CP021354.1"/>
</dbReference>
<dbReference type="AlphaFoldDB" id="A0A2S2C250"/>
<keyword evidence="6" id="KW-1185">Reference proteome</keyword>
<feature type="transmembrane region" description="Helical" evidence="2">
    <location>
        <begin position="108"/>
        <end position="126"/>
    </location>
</feature>
<feature type="region of interest" description="Disordered" evidence="1">
    <location>
        <begin position="573"/>
        <end position="592"/>
    </location>
</feature>
<feature type="domain" description="Acyltransferase 3" evidence="3">
    <location>
        <begin position="43"/>
        <end position="376"/>
    </location>
</feature>
<keyword evidence="2" id="KW-0472">Membrane</keyword>
<dbReference type="InterPro" id="IPR002656">
    <property type="entry name" value="Acyl_transf_3_dom"/>
</dbReference>
<feature type="domain" description="SGNH" evidence="4">
    <location>
        <begin position="493"/>
        <end position="710"/>
    </location>
</feature>
<feature type="transmembrane region" description="Helical" evidence="2">
    <location>
        <begin position="47"/>
        <end position="63"/>
    </location>
</feature>
<dbReference type="GO" id="GO:0009103">
    <property type="term" value="P:lipopolysaccharide biosynthetic process"/>
    <property type="evidence" value="ECO:0007669"/>
    <property type="project" value="TreeGrafter"/>
</dbReference>
<organism evidence="5 6">
    <name type="scientific">Rhodococcus oxybenzonivorans</name>
    <dbReference type="NCBI Taxonomy" id="1990687"/>
    <lineage>
        <taxon>Bacteria</taxon>
        <taxon>Bacillati</taxon>
        <taxon>Actinomycetota</taxon>
        <taxon>Actinomycetes</taxon>
        <taxon>Mycobacteriales</taxon>
        <taxon>Nocardiaceae</taxon>
        <taxon>Rhodococcus</taxon>
    </lineage>
</organism>
<reference evidence="5 6" key="1">
    <citation type="submission" date="2017-05" db="EMBL/GenBank/DDBJ databases">
        <title>Isolation of Rhodococcus sp. S2-17 biodegrading of BP-3.</title>
        <authorList>
            <person name="Lee Y."/>
            <person name="Kim K.H."/>
            <person name="Chun B.H."/>
            <person name="Jung H.S."/>
            <person name="Jeon C.O."/>
        </authorList>
    </citation>
    <scope>NUCLEOTIDE SEQUENCE [LARGE SCALE GENOMIC DNA]</scope>
    <source>
        <strain evidence="5 6">S2-17</strain>
    </source>
</reference>
<feature type="transmembrane region" description="Helical" evidence="2">
    <location>
        <begin position="69"/>
        <end position="87"/>
    </location>
</feature>
<keyword evidence="5" id="KW-0012">Acyltransferase</keyword>
<evidence type="ECO:0000256" key="1">
    <source>
        <dbReference type="SAM" id="MobiDB-lite"/>
    </source>
</evidence>
<evidence type="ECO:0000313" key="6">
    <source>
        <dbReference type="Proteomes" id="UP000245711"/>
    </source>
</evidence>
<dbReference type="OrthoDB" id="3404679at2"/>
<feature type="region of interest" description="Disordered" evidence="1">
    <location>
        <begin position="1"/>
        <end position="37"/>
    </location>
</feature>
<keyword evidence="2" id="KW-1133">Transmembrane helix</keyword>
<dbReference type="InterPro" id="IPR050879">
    <property type="entry name" value="Acyltransferase_3"/>
</dbReference>
<sequence length="720" mass="76675">MNTDPHPHGRPVGGQNTGASPETGHRPSAPVSATRADPHRYRHDLDGLRGLAIALVVIFHLWLGRVSGGVDVFLVLSGFFFTGMLLRRSGAGGGPSMRAVLGRTARRLLPALVVVLATTAAVTVLTRPFTQWSVVAEQLVTSLLYVQNWQLATTAADYQAADASVSPMQHLWSMSVQGQFYFLILIVVVILAAGCRRAGIAAVVRPVTAAVITAAGAVSLLYAAEVSRTHQGWAYYDTAARVWELLVGALLACVIGRVTLPPATRAVLAGTGLATIVVCGLVVDGAHLFPGPAALIPVLATAAVILAGAGIDAHTPNAPTVVRFLAARPLVELGAIGYALYLWHWPVLIFYLTWRERPAVGPVGGLIVLAVSLVLARLTHVWVETPLRRGSASPSAARPGRGRPRIVTTVVTAAGAAVIAAAGGWQWYLSHNPETAARVGELDPKIYPGAAKLLDGAFTPHAKMRPTLLEAPGDLPPSSFDGCISDMSTRDVITCTYGDPAADRTLAVVGSSHAEHWLTALDAIGSTRGVRIVSYLKMGCPLTLSDEPMLGDQPYPDCRDWSAEVLDRLRDDRPDAVLSTATRPNPDGPGDITPDDYIQVWTRYADYGLTFLGLRDTPWLHRDGVPYRAIDCLAEGGDVDTCGMPRDAVLAAHNPALAPAAEFPLVYPLDLSDAVCDVSLCRVVEGNILIYHDSHHLSATYVRSLAPELDRQIGATTGWW</sequence>
<dbReference type="PANTHER" id="PTHR23028">
    <property type="entry name" value="ACETYLTRANSFERASE"/>
    <property type="match status" value="1"/>
</dbReference>
<name>A0A2S2C250_9NOCA</name>
<dbReference type="GO" id="GO:0016747">
    <property type="term" value="F:acyltransferase activity, transferring groups other than amino-acyl groups"/>
    <property type="evidence" value="ECO:0007669"/>
    <property type="project" value="InterPro"/>
</dbReference>
<feature type="transmembrane region" description="Helical" evidence="2">
    <location>
        <begin position="294"/>
        <end position="313"/>
    </location>
</feature>
<keyword evidence="5" id="KW-0808">Transferase</keyword>
<feature type="transmembrane region" description="Helical" evidence="2">
    <location>
        <begin position="267"/>
        <end position="288"/>
    </location>
</feature>
<dbReference type="EMBL" id="CP021354">
    <property type="protein sequence ID" value="AWK74950.1"/>
    <property type="molecule type" value="Genomic_DNA"/>
</dbReference>
<evidence type="ECO:0000259" key="4">
    <source>
        <dbReference type="Pfam" id="PF19040"/>
    </source>
</evidence>
<feature type="transmembrane region" description="Helical" evidence="2">
    <location>
        <begin position="178"/>
        <end position="195"/>
    </location>
</feature>
<dbReference type="InterPro" id="IPR043968">
    <property type="entry name" value="SGNH"/>
</dbReference>
<evidence type="ECO:0000256" key="2">
    <source>
        <dbReference type="SAM" id="Phobius"/>
    </source>
</evidence>
<dbReference type="GO" id="GO:0016020">
    <property type="term" value="C:membrane"/>
    <property type="evidence" value="ECO:0007669"/>
    <property type="project" value="TreeGrafter"/>
</dbReference>
<evidence type="ECO:0000259" key="3">
    <source>
        <dbReference type="Pfam" id="PF01757"/>
    </source>
</evidence>
<feature type="transmembrane region" description="Helical" evidence="2">
    <location>
        <begin position="404"/>
        <end position="428"/>
    </location>
</feature>
<dbReference type="KEGG" id="roz:CBI38_28715"/>
<keyword evidence="2" id="KW-0812">Transmembrane</keyword>
<feature type="transmembrane region" description="Helical" evidence="2">
    <location>
        <begin position="325"/>
        <end position="343"/>
    </location>
</feature>
<accession>A0A2S2C250</accession>
<feature type="transmembrane region" description="Helical" evidence="2">
    <location>
        <begin position="202"/>
        <end position="222"/>
    </location>
</feature>
<dbReference type="Proteomes" id="UP000245711">
    <property type="component" value="Chromosome"/>
</dbReference>
<feature type="transmembrane region" description="Helical" evidence="2">
    <location>
        <begin position="242"/>
        <end position="260"/>
    </location>
</feature>
<dbReference type="Pfam" id="PF19040">
    <property type="entry name" value="SGNH"/>
    <property type="match status" value="1"/>
</dbReference>
<dbReference type="PANTHER" id="PTHR23028:SF53">
    <property type="entry name" value="ACYL_TRANSF_3 DOMAIN-CONTAINING PROTEIN"/>
    <property type="match status" value="1"/>
</dbReference>
<proteinExistence type="predicted"/>
<protein>
    <submittedName>
        <fullName evidence="5">Acyltransferase</fullName>
    </submittedName>
</protein>
<dbReference type="Pfam" id="PF01757">
    <property type="entry name" value="Acyl_transf_3"/>
    <property type="match status" value="1"/>
</dbReference>
<gene>
    <name evidence="5" type="ORF">CBI38_28715</name>
</gene>
<feature type="transmembrane region" description="Helical" evidence="2">
    <location>
        <begin position="363"/>
        <end position="383"/>
    </location>
</feature>